<evidence type="ECO:0000313" key="2">
    <source>
        <dbReference type="EMBL" id="TKD09935.1"/>
    </source>
</evidence>
<dbReference type="PANTHER" id="PTHR18964:SF149">
    <property type="entry name" value="BIFUNCTIONAL UDP-N-ACETYLGLUCOSAMINE 2-EPIMERASE_N-ACETYLMANNOSAMINE KINASE"/>
    <property type="match status" value="1"/>
</dbReference>
<dbReference type="SUPFAM" id="SSF53067">
    <property type="entry name" value="Actin-like ATPase domain"/>
    <property type="match status" value="1"/>
</dbReference>
<name>A0A4U1JFT9_9BACT</name>
<proteinExistence type="inferred from homology"/>
<evidence type="ECO:0000256" key="1">
    <source>
        <dbReference type="ARBA" id="ARBA00006479"/>
    </source>
</evidence>
<sequence length="229" mass="25005">MRTLVLDIGGTGLKGRVLDGEGNALTERVRVRTPAPADPEAVLTAIAELIRGLGDFDRVSVGFPGVVTEGTTRTAPHLDAAWAGFPLAKEIERRTGKPARVINDAGLHGFGVIEGRGTEILITLGTGMGFALYVDGHYVPNIELGHHPFRKRQKYEDRISNEVRKKVGKRRWNTRVRGVIAQIAPIFNHRKLYLGGGNARHVEAEGLPRDVVLIDNVMGLRGGVRLWSV</sequence>
<protein>
    <submittedName>
        <fullName evidence="2">ROK family protein</fullName>
    </submittedName>
</protein>
<evidence type="ECO:0000313" key="3">
    <source>
        <dbReference type="Proteomes" id="UP000309215"/>
    </source>
</evidence>
<keyword evidence="3" id="KW-1185">Reference proteome</keyword>
<dbReference type="EMBL" id="SSMQ01000008">
    <property type="protein sequence ID" value="TKD09935.1"/>
    <property type="molecule type" value="Genomic_DNA"/>
</dbReference>
<reference evidence="2 3" key="1">
    <citation type="submission" date="2019-04" db="EMBL/GenBank/DDBJ databases">
        <authorList>
            <person name="Li Y."/>
            <person name="Wang J."/>
        </authorList>
    </citation>
    <scope>NUCLEOTIDE SEQUENCE [LARGE SCALE GENOMIC DNA]</scope>
    <source>
        <strain evidence="2 3">DSM 14668</strain>
    </source>
</reference>
<organism evidence="2 3">
    <name type="scientific">Polyangium fumosum</name>
    <dbReference type="NCBI Taxonomy" id="889272"/>
    <lineage>
        <taxon>Bacteria</taxon>
        <taxon>Pseudomonadati</taxon>
        <taxon>Myxococcota</taxon>
        <taxon>Polyangia</taxon>
        <taxon>Polyangiales</taxon>
        <taxon>Polyangiaceae</taxon>
        <taxon>Polyangium</taxon>
    </lineage>
</organism>
<dbReference type="AlphaFoldDB" id="A0A4U1JFT9"/>
<gene>
    <name evidence="2" type="ORF">E8A74_10000</name>
</gene>
<dbReference type="PANTHER" id="PTHR18964">
    <property type="entry name" value="ROK (REPRESSOR, ORF, KINASE) FAMILY"/>
    <property type="match status" value="1"/>
</dbReference>
<dbReference type="RefSeq" id="WP_136928734.1">
    <property type="nucleotide sequence ID" value="NZ_SSMQ01000008.1"/>
</dbReference>
<comment type="similarity">
    <text evidence="1">Belongs to the ROK (NagC/XylR) family.</text>
</comment>
<dbReference type="InterPro" id="IPR043129">
    <property type="entry name" value="ATPase_NBD"/>
</dbReference>
<dbReference type="Pfam" id="PF00480">
    <property type="entry name" value="ROK"/>
    <property type="match status" value="1"/>
</dbReference>
<dbReference type="Gene3D" id="3.30.420.40">
    <property type="match status" value="2"/>
</dbReference>
<dbReference type="OrthoDB" id="9810372at2"/>
<accession>A0A4U1JFT9</accession>
<comment type="caution">
    <text evidence="2">The sequence shown here is derived from an EMBL/GenBank/DDBJ whole genome shotgun (WGS) entry which is preliminary data.</text>
</comment>
<dbReference type="InterPro" id="IPR000600">
    <property type="entry name" value="ROK"/>
</dbReference>
<dbReference type="Proteomes" id="UP000309215">
    <property type="component" value="Unassembled WGS sequence"/>
</dbReference>